<protein>
    <submittedName>
        <fullName evidence="3">Uncharacterized protein</fullName>
    </submittedName>
</protein>
<comment type="caution">
    <text evidence="3">The sequence shown here is derived from an EMBL/GenBank/DDBJ whole genome shotgun (WGS) entry which is preliminary data.</text>
</comment>
<sequence length="225" mass="25790">MMNAVFVMMVLMMLISCIYASAYDREEEDKAIFLRNFGCAKPGEYIPHRPNAPNCPCGKYAIEIKTKYLRKYQERTGYWDLEKKRWQLYRCKKCDICYNVPVRKPCSSDGNTECGPCYPPLVQTNIGCLPESTNMSLNETTTVHLLPLALIGHSESTTKPPLYMCNNPCATENNNDHYEWTTVSALVVFLLFVIAFLTLVVLSICICQCQSQRRQRSARRNATRL</sequence>
<dbReference type="Proteomes" id="UP001152320">
    <property type="component" value="Chromosome 19"/>
</dbReference>
<feature type="transmembrane region" description="Helical" evidence="1">
    <location>
        <begin position="183"/>
        <end position="207"/>
    </location>
</feature>
<evidence type="ECO:0000313" key="3">
    <source>
        <dbReference type="EMBL" id="KAJ8023917.1"/>
    </source>
</evidence>
<name>A0A9Q0YK51_HOLLE</name>
<evidence type="ECO:0000313" key="4">
    <source>
        <dbReference type="Proteomes" id="UP001152320"/>
    </source>
</evidence>
<dbReference type="EMBL" id="JAIZAY010000019">
    <property type="protein sequence ID" value="KAJ8023917.1"/>
    <property type="molecule type" value="Genomic_DNA"/>
</dbReference>
<feature type="signal peptide" evidence="2">
    <location>
        <begin position="1"/>
        <end position="20"/>
    </location>
</feature>
<gene>
    <name evidence="3" type="ORF">HOLleu_36491</name>
</gene>
<keyword evidence="2" id="KW-0732">Signal</keyword>
<proteinExistence type="predicted"/>
<evidence type="ECO:0000256" key="1">
    <source>
        <dbReference type="SAM" id="Phobius"/>
    </source>
</evidence>
<feature type="chain" id="PRO_5040265137" evidence="2">
    <location>
        <begin position="21"/>
        <end position="225"/>
    </location>
</feature>
<organism evidence="3 4">
    <name type="scientific">Holothuria leucospilota</name>
    <name type="common">Black long sea cucumber</name>
    <name type="synonym">Mertensiothuria leucospilota</name>
    <dbReference type="NCBI Taxonomy" id="206669"/>
    <lineage>
        <taxon>Eukaryota</taxon>
        <taxon>Metazoa</taxon>
        <taxon>Echinodermata</taxon>
        <taxon>Eleutherozoa</taxon>
        <taxon>Echinozoa</taxon>
        <taxon>Holothuroidea</taxon>
        <taxon>Aspidochirotacea</taxon>
        <taxon>Aspidochirotida</taxon>
        <taxon>Holothuriidae</taxon>
        <taxon>Holothuria</taxon>
    </lineage>
</organism>
<keyword evidence="4" id="KW-1185">Reference proteome</keyword>
<keyword evidence="1" id="KW-0472">Membrane</keyword>
<reference evidence="3" key="1">
    <citation type="submission" date="2021-10" db="EMBL/GenBank/DDBJ databases">
        <title>Tropical sea cucumber genome reveals ecological adaptation and Cuvierian tubules defense mechanism.</title>
        <authorList>
            <person name="Chen T."/>
        </authorList>
    </citation>
    <scope>NUCLEOTIDE SEQUENCE</scope>
    <source>
        <strain evidence="3">Nanhai2018</strain>
        <tissue evidence="3">Muscle</tissue>
    </source>
</reference>
<dbReference type="AlphaFoldDB" id="A0A9Q0YK51"/>
<evidence type="ECO:0000256" key="2">
    <source>
        <dbReference type="SAM" id="SignalP"/>
    </source>
</evidence>
<keyword evidence="1" id="KW-0812">Transmembrane</keyword>
<keyword evidence="1" id="KW-1133">Transmembrane helix</keyword>
<accession>A0A9Q0YK51</accession>